<dbReference type="RefSeq" id="WP_230771202.1">
    <property type="nucleotide sequence ID" value="NZ_JAJNCT010000005.1"/>
</dbReference>
<feature type="domain" description="GST C-terminal" evidence="2">
    <location>
        <begin position="85"/>
        <end position="205"/>
    </location>
</feature>
<dbReference type="InterPro" id="IPR036249">
    <property type="entry name" value="Thioredoxin-like_sf"/>
</dbReference>
<dbReference type="PROSITE" id="PS50405">
    <property type="entry name" value="GST_CTER"/>
    <property type="match status" value="1"/>
</dbReference>
<dbReference type="Gene3D" id="1.20.1050.10">
    <property type="match status" value="1"/>
</dbReference>
<dbReference type="InterPro" id="IPR040079">
    <property type="entry name" value="Glutathione_S-Trfase"/>
</dbReference>
<feature type="domain" description="GST N-terminal" evidence="1">
    <location>
        <begin position="1"/>
        <end position="80"/>
    </location>
</feature>
<protein>
    <submittedName>
        <fullName evidence="3">Glutathione S-transferase N-terminal domain-containing protein</fullName>
    </submittedName>
</protein>
<dbReference type="SUPFAM" id="SSF47616">
    <property type="entry name" value="GST C-terminal domain-like"/>
    <property type="match status" value="1"/>
</dbReference>
<dbReference type="Pfam" id="PF13410">
    <property type="entry name" value="GST_C_2"/>
    <property type="match status" value="1"/>
</dbReference>
<dbReference type="PROSITE" id="PS50404">
    <property type="entry name" value="GST_NTER"/>
    <property type="match status" value="1"/>
</dbReference>
<dbReference type="PANTHER" id="PTHR43968">
    <property type="match status" value="1"/>
</dbReference>
<dbReference type="InterPro" id="IPR010987">
    <property type="entry name" value="Glutathione-S-Trfase_C-like"/>
</dbReference>
<reference evidence="3 4" key="1">
    <citation type="submission" date="2021-11" db="EMBL/GenBank/DDBJ databases">
        <title>Genome sequence.</title>
        <authorList>
            <person name="Sun Q."/>
        </authorList>
    </citation>
    <scope>NUCLEOTIDE SEQUENCE [LARGE SCALE GENOMIC DNA]</scope>
    <source>
        <strain evidence="3 4">KCTC 12005</strain>
    </source>
</reference>
<name>A0AAW4XRA3_9BURK</name>
<dbReference type="InterPro" id="IPR036282">
    <property type="entry name" value="Glutathione-S-Trfase_C_sf"/>
</dbReference>
<accession>A0AAW4XRA3</accession>
<dbReference type="EMBL" id="JAJNCT010000005">
    <property type="protein sequence ID" value="MCD2164093.1"/>
    <property type="molecule type" value="Genomic_DNA"/>
</dbReference>
<dbReference type="SFLD" id="SFLDS00019">
    <property type="entry name" value="Glutathione_Transferase_(cytos"/>
    <property type="match status" value="1"/>
</dbReference>
<dbReference type="InterPro" id="IPR004045">
    <property type="entry name" value="Glutathione_S-Trfase_N"/>
</dbReference>
<evidence type="ECO:0000313" key="3">
    <source>
        <dbReference type="EMBL" id="MCD2164093.1"/>
    </source>
</evidence>
<evidence type="ECO:0000313" key="4">
    <source>
        <dbReference type="Proteomes" id="UP001199260"/>
    </source>
</evidence>
<dbReference type="Pfam" id="PF13409">
    <property type="entry name" value="GST_N_2"/>
    <property type="match status" value="1"/>
</dbReference>
<dbReference type="CDD" id="cd03205">
    <property type="entry name" value="GST_C_6"/>
    <property type="match status" value="1"/>
</dbReference>
<keyword evidence="4" id="KW-1185">Reference proteome</keyword>
<dbReference type="Proteomes" id="UP001199260">
    <property type="component" value="Unassembled WGS sequence"/>
</dbReference>
<dbReference type="SUPFAM" id="SSF52833">
    <property type="entry name" value="Thioredoxin-like"/>
    <property type="match status" value="1"/>
</dbReference>
<proteinExistence type="predicted"/>
<gene>
    <name evidence="3" type="ORF">LPW39_02970</name>
</gene>
<evidence type="ECO:0000259" key="1">
    <source>
        <dbReference type="PROSITE" id="PS50404"/>
    </source>
</evidence>
<dbReference type="SFLD" id="SFLDG00358">
    <property type="entry name" value="Main_(cytGST)"/>
    <property type="match status" value="1"/>
</dbReference>
<organism evidence="3 4">
    <name type="scientific">Comamonas koreensis</name>
    <dbReference type="NCBI Taxonomy" id="160825"/>
    <lineage>
        <taxon>Bacteria</taxon>
        <taxon>Pseudomonadati</taxon>
        <taxon>Pseudomonadota</taxon>
        <taxon>Betaproteobacteria</taxon>
        <taxon>Burkholderiales</taxon>
        <taxon>Comamonadaceae</taxon>
        <taxon>Comamonas</taxon>
    </lineage>
</organism>
<comment type="caution">
    <text evidence="3">The sequence shown here is derived from an EMBL/GenBank/DDBJ whole genome shotgun (WGS) entry which is preliminary data.</text>
</comment>
<dbReference type="Gene3D" id="3.40.30.10">
    <property type="entry name" value="Glutaredoxin"/>
    <property type="match status" value="1"/>
</dbReference>
<dbReference type="InterPro" id="IPR050983">
    <property type="entry name" value="GST_Omega/HSP26"/>
</dbReference>
<dbReference type="PANTHER" id="PTHR43968:SF6">
    <property type="entry name" value="GLUTATHIONE S-TRANSFERASE OMEGA"/>
    <property type="match status" value="1"/>
</dbReference>
<dbReference type="AlphaFoldDB" id="A0AAW4XRA3"/>
<sequence>MPLQLIGSHASPYTRKVRVVLAEKNIPFEFTMGDVMAEDSFIFQFNPLGKIPCLVLEDGTPLYDSAVIVEYLDALSDRCPLIPAHPRLRADVRCWEALADGVLDAGILVRWEAHVREPHLRDASWTLRQNTKISHALATMSEQLGEQRFCMGDVFTLADIAVGSTLGWLLFRFPEMDWPSQLPNLASLHQRLLQRTSFSNTLPRV</sequence>
<dbReference type="GO" id="GO:0005737">
    <property type="term" value="C:cytoplasm"/>
    <property type="evidence" value="ECO:0007669"/>
    <property type="project" value="TreeGrafter"/>
</dbReference>
<evidence type="ECO:0000259" key="2">
    <source>
        <dbReference type="PROSITE" id="PS50405"/>
    </source>
</evidence>